<keyword evidence="2" id="KW-1185">Reference proteome</keyword>
<evidence type="ECO:0000313" key="2">
    <source>
        <dbReference type="Proteomes" id="UP000827976"/>
    </source>
</evidence>
<reference evidence="2" key="1">
    <citation type="journal article" date="2022" name="Nat. Commun.">
        <title>Chromosome evolution and the genetic basis of agronomically important traits in greater yam.</title>
        <authorList>
            <person name="Bredeson J.V."/>
            <person name="Lyons J.B."/>
            <person name="Oniyinde I.O."/>
            <person name="Okereke N.R."/>
            <person name="Kolade O."/>
            <person name="Nnabue I."/>
            <person name="Nwadili C.O."/>
            <person name="Hribova E."/>
            <person name="Parker M."/>
            <person name="Nwogha J."/>
            <person name="Shu S."/>
            <person name="Carlson J."/>
            <person name="Kariba R."/>
            <person name="Muthemba S."/>
            <person name="Knop K."/>
            <person name="Barton G.J."/>
            <person name="Sherwood A.V."/>
            <person name="Lopez-Montes A."/>
            <person name="Asiedu R."/>
            <person name="Jamnadass R."/>
            <person name="Muchugi A."/>
            <person name="Goodstein D."/>
            <person name="Egesi C.N."/>
            <person name="Featherston J."/>
            <person name="Asfaw A."/>
            <person name="Simpson G.G."/>
            <person name="Dolezel J."/>
            <person name="Hendre P.S."/>
            <person name="Van Deynze A."/>
            <person name="Kumar P.L."/>
            <person name="Obidiegwu J.E."/>
            <person name="Bhattacharjee R."/>
            <person name="Rokhsar D.S."/>
        </authorList>
    </citation>
    <scope>NUCLEOTIDE SEQUENCE [LARGE SCALE GENOMIC DNA]</scope>
    <source>
        <strain evidence="2">cv. TDa95/00328</strain>
    </source>
</reference>
<organism evidence="1 2">
    <name type="scientific">Dioscorea alata</name>
    <name type="common">Purple yam</name>
    <dbReference type="NCBI Taxonomy" id="55571"/>
    <lineage>
        <taxon>Eukaryota</taxon>
        <taxon>Viridiplantae</taxon>
        <taxon>Streptophyta</taxon>
        <taxon>Embryophyta</taxon>
        <taxon>Tracheophyta</taxon>
        <taxon>Spermatophyta</taxon>
        <taxon>Magnoliopsida</taxon>
        <taxon>Liliopsida</taxon>
        <taxon>Dioscoreales</taxon>
        <taxon>Dioscoreaceae</taxon>
        <taxon>Dioscorea</taxon>
    </lineage>
</organism>
<sequence>WQYLILFVTLKLLVIAGTHFALVIIVLTRFKLIKRGLQTMVISEEWCSYKENDVSKAIKMKEIILNDSWWDKMDYILSFTTPIYDMFQVMDTNKHTLHLVYEMWDTMIENVKKIIYIYEHRQLKERSTFYEVIYAILIDRWTKSSTPLHCMTHSLNPRIYGKIISLVVIS</sequence>
<gene>
    <name evidence="1" type="ORF">IHE45_04G033400</name>
</gene>
<dbReference type="EMBL" id="CM037014">
    <property type="protein sequence ID" value="KAH7685347.1"/>
    <property type="molecule type" value="Genomic_DNA"/>
</dbReference>
<name>A0ACB7WC47_DIOAL</name>
<feature type="non-terminal residue" evidence="1">
    <location>
        <position position="1"/>
    </location>
</feature>
<dbReference type="Proteomes" id="UP000827976">
    <property type="component" value="Chromosome 4"/>
</dbReference>
<comment type="caution">
    <text evidence="1">The sequence shown here is derived from an EMBL/GenBank/DDBJ whole genome shotgun (WGS) entry which is preliminary data.</text>
</comment>
<evidence type="ECO:0000313" key="1">
    <source>
        <dbReference type="EMBL" id="KAH7685347.1"/>
    </source>
</evidence>
<protein>
    <submittedName>
        <fullName evidence="1">Ribonuclease H-like protein</fullName>
    </submittedName>
</protein>
<proteinExistence type="predicted"/>
<accession>A0ACB7WC47</accession>